<organism evidence="4 5">
    <name type="scientific">Morella rubra</name>
    <name type="common">Chinese bayberry</name>
    <dbReference type="NCBI Taxonomy" id="262757"/>
    <lineage>
        <taxon>Eukaryota</taxon>
        <taxon>Viridiplantae</taxon>
        <taxon>Streptophyta</taxon>
        <taxon>Embryophyta</taxon>
        <taxon>Tracheophyta</taxon>
        <taxon>Spermatophyta</taxon>
        <taxon>Magnoliopsida</taxon>
        <taxon>eudicotyledons</taxon>
        <taxon>Gunneridae</taxon>
        <taxon>Pentapetalae</taxon>
        <taxon>rosids</taxon>
        <taxon>fabids</taxon>
        <taxon>Fagales</taxon>
        <taxon>Myricaceae</taxon>
        <taxon>Morella</taxon>
    </lineage>
</organism>
<dbReference type="PANTHER" id="PTHR44378">
    <property type="entry name" value="ACYL-ACTIVATING ENZYME 17, PEROXISOMAL-RELATED"/>
    <property type="match status" value="1"/>
</dbReference>
<dbReference type="InterPro" id="IPR025110">
    <property type="entry name" value="AMP-bd_C"/>
</dbReference>
<proteinExistence type="predicted"/>
<dbReference type="Proteomes" id="UP000516437">
    <property type="component" value="Chromosome 3"/>
</dbReference>
<keyword evidence="1" id="KW-1133">Transmembrane helix</keyword>
<sequence length="1145" mass="126207">MACYKGLDHITRSDIEALGIAPGLAERLHERLTEIIIDHGPGTPDTWLSVSKRLLSPDLPFSFHQMMYYGCYRDYGPDPPAWIPDPDVMDIASEKQMLWMYSSLCSISGFRIARKIATLTNVGQLLERRGKEFLGSKYRDPISSFSDVQEFSVLNPEVVYWKAVLDEMSISFSVPPQCILRESPHVESHSPYPSGHWLPGAIFNTAKNCLSLNRKRSLDDVVVIWRDEGDENLPVCRMTLRELRADVWLAAHAISTLGLEEGSAIAIDMPMTVNSVIIYLAIILAGYVVVSIADSFAPHEISTRLKISKARAIFTQDLIIRGGKRIPLYRSSSDYPCHMVNYELVLFYSYDNLPHSVFFKSCSRIVEAQSPMAIVIPVRGSSFSMKLRDDDISWDDFLGRVKDLKEYEFAAVEQPVEAFINILFSSGTTGDPKAIPWTHATPLKAAADAWRDMDIHKGDIVAWPTNLGWMMGPWLIYASLLNGASMALYNGSPLSFGFAKFVQFLLAIEIVKSPGVKFVLHTCLNNVFGQQDMPMFGGGEFPTSKQVAVGVNGKSALCKCGVEEIGGLSSPGCAEQICQKDKDKYPTEWLLPWTHATPLKAAADAWRDMDIHKGDIVAWPTNLGWMMGPWLIYASLLNGASMALYNGSPLSFGFAKFVQCFSSVGSRHYSETSEKATAFSPKLFEELTLQCSGRGDHGEDLQVSEKRWLEEAQCCQSSSVCSQPKCLMHLFPGVGDPKAIPWTHATPLKAAADAWRDMDIHKGDIVAWPTNLGWMSICFIVKWGFNGSFLLAIEIVKSPGVKFVLHTCLNNVFGQQDMPMFGGGEFPTSKQVAVGVNGKSALCKCGVEEIGVKYSQSIQDAKVTMLGVIPSIVRAWKSTNCTAGYDWSAIRCFSSSGESSNVDEYLWLMGRAHYKPIIECCGGTEIGGAFITGSLLQAQSLAAFSTPAPGCSLFILGNDGYPIPQNAPGIGEMALGSLMFGASNTLLNADHHDVYFKGMAFWKGRVLRRHGDFFERSTRGYYHAHGRADDTMNLGGIKVSSVEIERVCNAVDNNVLETAAIGVPPPGGGPEELVIVVVFKDSDSMKTELNQLKISFNSAVQTKLNPLFRVSQVVHVSSLPRTASNKVMRRVLRQQLAQLNQSSRL</sequence>
<feature type="transmembrane region" description="Helical" evidence="1">
    <location>
        <begin position="276"/>
        <end position="297"/>
    </location>
</feature>
<evidence type="ECO:0000313" key="4">
    <source>
        <dbReference type="EMBL" id="KAB1218898.1"/>
    </source>
</evidence>
<comment type="caution">
    <text evidence="4">The sequence shown here is derived from an EMBL/GenBank/DDBJ whole genome shotgun (WGS) entry which is preliminary data.</text>
</comment>
<evidence type="ECO:0000313" key="5">
    <source>
        <dbReference type="Proteomes" id="UP000516437"/>
    </source>
</evidence>
<dbReference type="InterPro" id="IPR045851">
    <property type="entry name" value="AMP-bd_C_sf"/>
</dbReference>
<keyword evidence="1" id="KW-0472">Membrane</keyword>
<accession>A0A6A1W5A2</accession>
<feature type="domain" description="AMP-dependent synthetase/ligase" evidence="2">
    <location>
        <begin position="235"/>
        <end position="525"/>
    </location>
</feature>
<dbReference type="InterPro" id="IPR042099">
    <property type="entry name" value="ANL_N_sf"/>
</dbReference>
<evidence type="ECO:0000259" key="2">
    <source>
        <dbReference type="Pfam" id="PF00501"/>
    </source>
</evidence>
<dbReference type="OrthoDB" id="10253115at2759"/>
<dbReference type="InterPro" id="IPR020845">
    <property type="entry name" value="AMP-binding_CS"/>
</dbReference>
<dbReference type="Gene3D" id="3.30.300.30">
    <property type="match status" value="1"/>
</dbReference>
<dbReference type="Pfam" id="PF13193">
    <property type="entry name" value="AMP-binding_C"/>
    <property type="match status" value="1"/>
</dbReference>
<dbReference type="EMBL" id="RXIC02000021">
    <property type="protein sequence ID" value="KAB1218898.1"/>
    <property type="molecule type" value="Genomic_DNA"/>
</dbReference>
<dbReference type="Pfam" id="PF00501">
    <property type="entry name" value="AMP-binding"/>
    <property type="match status" value="1"/>
</dbReference>
<evidence type="ECO:0000256" key="1">
    <source>
        <dbReference type="SAM" id="Phobius"/>
    </source>
</evidence>
<reference evidence="4 5" key="1">
    <citation type="journal article" date="2019" name="Plant Biotechnol. J.">
        <title>The red bayberry genome and genetic basis of sex determination.</title>
        <authorList>
            <person name="Jia H.M."/>
            <person name="Jia H.J."/>
            <person name="Cai Q.L."/>
            <person name="Wang Y."/>
            <person name="Zhao H.B."/>
            <person name="Yang W.F."/>
            <person name="Wang G.Y."/>
            <person name="Li Y.H."/>
            <person name="Zhan D.L."/>
            <person name="Shen Y.T."/>
            <person name="Niu Q.F."/>
            <person name="Chang L."/>
            <person name="Qiu J."/>
            <person name="Zhao L."/>
            <person name="Xie H.B."/>
            <person name="Fu W.Y."/>
            <person name="Jin J."/>
            <person name="Li X.W."/>
            <person name="Jiao Y."/>
            <person name="Zhou C.C."/>
            <person name="Tu T."/>
            <person name="Chai C.Y."/>
            <person name="Gao J.L."/>
            <person name="Fan L.J."/>
            <person name="van de Weg E."/>
            <person name="Wang J.Y."/>
            <person name="Gao Z.S."/>
        </authorList>
    </citation>
    <scope>NUCLEOTIDE SEQUENCE [LARGE SCALE GENOMIC DNA]</scope>
    <source>
        <tissue evidence="4">Leaves</tissue>
    </source>
</reference>
<dbReference type="Gene3D" id="3.40.50.12780">
    <property type="entry name" value="N-terminal domain of ligase-like"/>
    <property type="match status" value="3"/>
</dbReference>
<name>A0A6A1W5A2_9ROSI</name>
<dbReference type="InterPro" id="IPR000873">
    <property type="entry name" value="AMP-dep_synth/lig_dom"/>
</dbReference>
<dbReference type="PANTHER" id="PTHR44378:SF2">
    <property type="entry name" value="ACYL-ACTIVATING ENZYME 17, PEROXISOMAL-RELATED"/>
    <property type="match status" value="1"/>
</dbReference>
<feature type="domain" description="AMP-binding enzyme C-terminal" evidence="3">
    <location>
        <begin position="1043"/>
        <end position="1126"/>
    </location>
</feature>
<protein>
    <submittedName>
        <fullName evidence="4">Putative acyl-activating enzyme 17, peroxisomal</fullName>
    </submittedName>
</protein>
<gene>
    <name evidence="4" type="ORF">CJ030_MR3G018225</name>
</gene>
<keyword evidence="1" id="KW-0812">Transmembrane</keyword>
<dbReference type="SUPFAM" id="SSF56801">
    <property type="entry name" value="Acetyl-CoA synthetase-like"/>
    <property type="match status" value="3"/>
</dbReference>
<dbReference type="PROSITE" id="PS00455">
    <property type="entry name" value="AMP_BINDING"/>
    <property type="match status" value="1"/>
</dbReference>
<evidence type="ECO:0000259" key="3">
    <source>
        <dbReference type="Pfam" id="PF13193"/>
    </source>
</evidence>
<keyword evidence="5" id="KW-1185">Reference proteome</keyword>
<dbReference type="AlphaFoldDB" id="A0A6A1W5A2"/>